<protein>
    <submittedName>
        <fullName evidence="2">Uncharacterized protein</fullName>
    </submittedName>
</protein>
<sequence>MGRILAEASFNGHGSAMSSELGLFLLCVASAVMAVVIFNCGRSNKRRTAAKKNGVAYYGGGAPVYTPPAASKSSGSAAKVAVGAAVGVVAGSLITQDHKAPAVI</sequence>
<keyword evidence="1" id="KW-0472">Membrane</keyword>
<dbReference type="EMBL" id="JACMSC010000008">
    <property type="protein sequence ID" value="KAG6510677.1"/>
    <property type="molecule type" value="Genomic_DNA"/>
</dbReference>
<dbReference type="Proteomes" id="UP000734854">
    <property type="component" value="Unassembled WGS sequence"/>
</dbReference>
<evidence type="ECO:0000313" key="3">
    <source>
        <dbReference type="Proteomes" id="UP000734854"/>
    </source>
</evidence>
<comment type="caution">
    <text evidence="2">The sequence shown here is derived from an EMBL/GenBank/DDBJ whole genome shotgun (WGS) entry which is preliminary data.</text>
</comment>
<reference evidence="2 3" key="1">
    <citation type="submission" date="2020-08" db="EMBL/GenBank/DDBJ databases">
        <title>Plant Genome Project.</title>
        <authorList>
            <person name="Zhang R.-G."/>
        </authorList>
    </citation>
    <scope>NUCLEOTIDE SEQUENCE [LARGE SCALE GENOMIC DNA]</scope>
    <source>
        <tissue evidence="2">Rhizome</tissue>
    </source>
</reference>
<proteinExistence type="predicted"/>
<name>A0A8J5GLN7_ZINOF</name>
<dbReference type="AlphaFoldDB" id="A0A8J5GLN7"/>
<gene>
    <name evidence="2" type="ORF">ZIOFF_028705</name>
</gene>
<keyword evidence="1" id="KW-0812">Transmembrane</keyword>
<accession>A0A8J5GLN7</accession>
<evidence type="ECO:0000313" key="2">
    <source>
        <dbReference type="EMBL" id="KAG6510677.1"/>
    </source>
</evidence>
<keyword evidence="1" id="KW-1133">Transmembrane helix</keyword>
<feature type="transmembrane region" description="Helical" evidence="1">
    <location>
        <begin position="21"/>
        <end position="41"/>
    </location>
</feature>
<evidence type="ECO:0000256" key="1">
    <source>
        <dbReference type="SAM" id="Phobius"/>
    </source>
</evidence>
<keyword evidence="3" id="KW-1185">Reference proteome</keyword>
<organism evidence="2 3">
    <name type="scientific">Zingiber officinale</name>
    <name type="common">Ginger</name>
    <name type="synonym">Amomum zingiber</name>
    <dbReference type="NCBI Taxonomy" id="94328"/>
    <lineage>
        <taxon>Eukaryota</taxon>
        <taxon>Viridiplantae</taxon>
        <taxon>Streptophyta</taxon>
        <taxon>Embryophyta</taxon>
        <taxon>Tracheophyta</taxon>
        <taxon>Spermatophyta</taxon>
        <taxon>Magnoliopsida</taxon>
        <taxon>Liliopsida</taxon>
        <taxon>Zingiberales</taxon>
        <taxon>Zingiberaceae</taxon>
        <taxon>Zingiber</taxon>
    </lineage>
</organism>